<reference evidence="2" key="1">
    <citation type="submission" date="2023-06" db="EMBL/GenBank/DDBJ databases">
        <authorList>
            <person name="Delattre M."/>
        </authorList>
    </citation>
    <scope>NUCLEOTIDE SEQUENCE</scope>
    <source>
        <strain evidence="2">AF72</strain>
    </source>
</reference>
<sequence>MVSSMTEEQIQTRIDQLAEKPVELLVRGIFDVIWKATTEAKEHDVELEELIIFMLQSMSYCLRSEYLSLPLLSATVRSMALLSDLFDDSTSYLLLYEQMRNIYNSRILQHHPDFGYVIYSILKAVTVLGVEPLESKLSELDFGKHLLGFVEMGLTSHYAVVREHTLHGVLYFLQSMAGESMRPIIQYVSTFLIDEITKQLAITDPVLINSSPSSINYSTVIWATAFRIMEEPVQGNFKQSLNQKLCEALLVANLPHWTLELITAGIETLIFHSTAFSEQFAAVARESFQDYHFHTGKFPYALRIFVDCIFREEADPSRNSAHKFQPLLQTAIGLIHRCYPADALLLAKVFPPILRRLYKDHKALEIILDMLFPDQKIHLPENAHAVFVIIFEFFESLRENQRLASCLQLSSIIVKRLSEILIVESEKTAATSILLTAAHGDSEVASRFHLLLEMYEREPMDWSFYHDWILQKTAEMLVSEGIALCVPLPEPHYYLNYNDDNDNCYNAYYHYDQPHDDDNYQHHNHDKFDYYDDNDDIDYYDDHYHNDFNDDDDDDSNYDNNNDNDNGNDNNDDDDNNYNYDNVYNDSNNNHDSGSN</sequence>
<feature type="compositionally biased region" description="Low complexity" evidence="1">
    <location>
        <begin position="558"/>
        <end position="569"/>
    </location>
</feature>
<dbReference type="PANTHER" id="PTHR10170:SF10">
    <property type="entry name" value="HUNTINGTIN"/>
    <property type="match status" value="1"/>
</dbReference>
<feature type="region of interest" description="Disordered" evidence="1">
    <location>
        <begin position="541"/>
        <end position="596"/>
    </location>
</feature>
<dbReference type="GO" id="GO:0005737">
    <property type="term" value="C:cytoplasm"/>
    <property type="evidence" value="ECO:0007669"/>
    <property type="project" value="TreeGrafter"/>
</dbReference>
<feature type="non-terminal residue" evidence="2">
    <location>
        <position position="596"/>
    </location>
</feature>
<proteinExistence type="predicted"/>
<gene>
    <name evidence="2" type="ORF">MSPICULIGERA_LOCUS13388</name>
</gene>
<feature type="compositionally biased region" description="Low complexity" evidence="1">
    <location>
        <begin position="577"/>
        <end position="596"/>
    </location>
</feature>
<organism evidence="2 3">
    <name type="scientific">Mesorhabditis spiculigera</name>
    <dbReference type="NCBI Taxonomy" id="96644"/>
    <lineage>
        <taxon>Eukaryota</taxon>
        <taxon>Metazoa</taxon>
        <taxon>Ecdysozoa</taxon>
        <taxon>Nematoda</taxon>
        <taxon>Chromadorea</taxon>
        <taxon>Rhabditida</taxon>
        <taxon>Rhabditina</taxon>
        <taxon>Rhabditomorpha</taxon>
        <taxon>Rhabditoidea</taxon>
        <taxon>Rhabditidae</taxon>
        <taxon>Mesorhabditinae</taxon>
        <taxon>Mesorhabditis</taxon>
    </lineage>
</organism>
<dbReference type="EMBL" id="CATQJA010002635">
    <property type="protein sequence ID" value="CAJ0575071.1"/>
    <property type="molecule type" value="Genomic_DNA"/>
</dbReference>
<dbReference type="InterPro" id="IPR028426">
    <property type="entry name" value="Huntingtin_fam"/>
</dbReference>
<name>A0AA36G1S6_9BILA</name>
<dbReference type="Proteomes" id="UP001177023">
    <property type="component" value="Unassembled WGS sequence"/>
</dbReference>
<dbReference type="AlphaFoldDB" id="A0AA36G1S6"/>
<protein>
    <submittedName>
        <fullName evidence="2">Uncharacterized protein</fullName>
    </submittedName>
</protein>
<dbReference type="PANTHER" id="PTHR10170">
    <property type="entry name" value="HUNTINGTON DISEASE PROTEIN"/>
    <property type="match status" value="1"/>
</dbReference>
<evidence type="ECO:0000313" key="3">
    <source>
        <dbReference type="Proteomes" id="UP001177023"/>
    </source>
</evidence>
<keyword evidence="3" id="KW-1185">Reference proteome</keyword>
<evidence type="ECO:0000256" key="1">
    <source>
        <dbReference type="SAM" id="MobiDB-lite"/>
    </source>
</evidence>
<accession>A0AA36G1S6</accession>
<comment type="caution">
    <text evidence="2">The sequence shown here is derived from an EMBL/GenBank/DDBJ whole genome shotgun (WGS) entry which is preliminary data.</text>
</comment>
<evidence type="ECO:0000313" key="2">
    <source>
        <dbReference type="EMBL" id="CAJ0575071.1"/>
    </source>
</evidence>